<dbReference type="Gene3D" id="2.30.29.90">
    <property type="match status" value="1"/>
</dbReference>
<name>A0A177UEK2_9BASI</name>
<feature type="compositionally biased region" description="Polar residues" evidence="5">
    <location>
        <begin position="1058"/>
        <end position="1067"/>
    </location>
</feature>
<feature type="compositionally biased region" description="Polar residues" evidence="5">
    <location>
        <begin position="375"/>
        <end position="384"/>
    </location>
</feature>
<dbReference type="GO" id="GO:0005886">
    <property type="term" value="C:plasma membrane"/>
    <property type="evidence" value="ECO:0007669"/>
    <property type="project" value="TreeGrafter"/>
</dbReference>
<dbReference type="GO" id="GO:0006893">
    <property type="term" value="P:Golgi to plasma membrane transport"/>
    <property type="evidence" value="ECO:0007669"/>
    <property type="project" value="TreeGrafter"/>
</dbReference>
<keyword evidence="3" id="KW-0268">Exocytosis</keyword>
<feature type="compositionally biased region" description="Low complexity" evidence="5">
    <location>
        <begin position="1"/>
        <end position="23"/>
    </location>
</feature>
<feature type="region of interest" description="Disordered" evidence="5">
    <location>
        <begin position="1044"/>
        <end position="1094"/>
    </location>
</feature>
<feature type="compositionally biased region" description="Low complexity" evidence="5">
    <location>
        <begin position="196"/>
        <end position="254"/>
    </location>
</feature>
<feature type="compositionally biased region" description="Basic residues" evidence="5">
    <location>
        <begin position="1080"/>
        <end position="1094"/>
    </location>
</feature>
<evidence type="ECO:0000256" key="4">
    <source>
        <dbReference type="ARBA" id="ARBA00023054"/>
    </source>
</evidence>
<feature type="region of interest" description="Disordered" evidence="5">
    <location>
        <begin position="1"/>
        <end position="33"/>
    </location>
</feature>
<feature type="region of interest" description="Disordered" evidence="5">
    <location>
        <begin position="493"/>
        <end position="530"/>
    </location>
</feature>
<reference evidence="7" key="1">
    <citation type="submission" date="2016-04" db="EMBL/GenBank/DDBJ databases">
        <authorList>
            <person name="Nguyen H.D."/>
            <person name="Kesanakurti P."/>
            <person name="Cullis J."/>
            <person name="Levesque C.A."/>
            <person name="Hambleton S."/>
        </authorList>
    </citation>
    <scope>NUCLEOTIDE SEQUENCE</scope>
    <source>
        <strain evidence="7">DAOMC 238032</strain>
    </source>
</reference>
<proteinExistence type="inferred from homology"/>
<feature type="compositionally biased region" description="Acidic residues" evidence="5">
    <location>
        <begin position="520"/>
        <end position="530"/>
    </location>
</feature>
<organism evidence="7 8">
    <name type="scientific">Tilletia caries</name>
    <name type="common">wheat bunt fungus</name>
    <dbReference type="NCBI Taxonomy" id="13290"/>
    <lineage>
        <taxon>Eukaryota</taxon>
        <taxon>Fungi</taxon>
        <taxon>Dikarya</taxon>
        <taxon>Basidiomycota</taxon>
        <taxon>Ustilaginomycotina</taxon>
        <taxon>Exobasidiomycetes</taxon>
        <taxon>Tilletiales</taxon>
        <taxon>Tilletiaceae</taxon>
        <taxon>Tilletia</taxon>
    </lineage>
</organism>
<feature type="compositionally biased region" description="Low complexity" evidence="5">
    <location>
        <begin position="342"/>
        <end position="364"/>
    </location>
</feature>
<evidence type="ECO:0000256" key="3">
    <source>
        <dbReference type="ARBA" id="ARBA00022483"/>
    </source>
</evidence>
<feature type="region of interest" description="Disordered" evidence="5">
    <location>
        <begin position="162"/>
        <end position="477"/>
    </location>
</feature>
<dbReference type="GO" id="GO:0000145">
    <property type="term" value="C:exocyst"/>
    <property type="evidence" value="ECO:0007669"/>
    <property type="project" value="InterPro"/>
</dbReference>
<keyword evidence="4" id="KW-0175">Coiled coil</keyword>
<gene>
    <name evidence="7" type="ORF">A4X03_0g2649</name>
</gene>
<sequence>MPPSGADGAAAAASSSSRSTAANNDREAFNSALRSRAPNNAYISHLKIQEIDADSPSRPKSRYLITAVDRDTGRVTLNKARRNSNMTYSIGKDWDLNLLQQVEVHTPTSFTVTLARPYSYTSDRPNEQEAFLQMIVNVYRRYTGDSVGPILINLTVQASASRSAPSKSVASSSNASASNVSSSNDSSQDEPPGRKSVSSVHSNSSSQGQSLKPTLSIPVPSFSTSASSPTTPTAESMSFASPFGASPAASPVPGSKRREKERGAGFGGEEPILRKSASSSRLQASRSPQLPIPPPPQANPTSPSRKPSVASFGNPPDSTDEDDDPYGGVVLGDATPTPPSAPFTTPSKPSISSSSRESPTFTRTYTDPTALPSPKSRNGSTNTLRRMGSSPHIPNGVPIPRRSESIPDLARAAGRRPGTAGSQGTDGGRSSSRAERGASSARSPSTGADVSGQAFELPKSVPEESIPAVPSVPSITSIPSIPSIPSITETAAVPDHPIAPRPHPPKPITRTLSKMLPLDGGEDDDDDEDEDPTLAYVEEMLEGFEWRPMIGEEVLGAGFGKRRRLAKRNDAMFGGNAAASAGTADVIEARLLKELSALEEANIHGMVQSDERVGLVIKHMDDALAQLDVMDGMIMRFKMSLNGRDEDINHIESQNGALQIHTSNQQKLAAEIERLLDTIHVDEGSIYTLKHASLESRGGIEELERAAGELYKSIVQATSTTGENVSAATERLDEYRTLSERFCKRLFDHVNLTLTAETSSYLSDPARQNALSPSRHPGPSLQNHANLEELLGRYCGLVLYMKETSPAYFARLCSVYHASVGECWRREMTVFFSGWKKRIKRGSGDDYGFEVGDSSGVQGLEGPKSPYERKGSSDFGRAATIRKVVKGDKSKHVKAQDEGDLTATEVFQRVVDSLTPLLQGEQTFISDFLQINDSNVTFADYCDMEPYFRRRAAQLFGFGTPTTTQGGGPTRELKVALEMIFGFLGPEWDSLADHAVHMDKSQIIPTLAMLDRAITDAEDSGSDFIARTLFRVHTRLSSVLEKIEDEQQADGANGVGGPNSSMTSTQGKAAGEKEKEKEKEKKKKRVANLLRKHR</sequence>
<dbReference type="InterPro" id="IPR048628">
    <property type="entry name" value="Sec3_C"/>
</dbReference>
<dbReference type="PANTHER" id="PTHR16092:SF14">
    <property type="entry name" value="EXOCYST COMPLEX COMPONENT 1 ISOFORM X1"/>
    <property type="match status" value="1"/>
</dbReference>
<evidence type="ECO:0000256" key="1">
    <source>
        <dbReference type="ARBA" id="ARBA00006518"/>
    </source>
</evidence>
<keyword evidence="2" id="KW-0813">Transport</keyword>
<dbReference type="EMBL" id="LWDD02000267">
    <property type="protein sequence ID" value="KAE8262193.1"/>
    <property type="molecule type" value="Genomic_DNA"/>
</dbReference>
<dbReference type="AlphaFoldDB" id="A0A177UEK2"/>
<feature type="compositionally biased region" description="Low complexity" evidence="5">
    <location>
        <begin position="410"/>
        <end position="420"/>
    </location>
</feature>
<feature type="compositionally biased region" description="Low complexity" evidence="5">
    <location>
        <begin position="463"/>
        <end position="477"/>
    </location>
</feature>
<accession>A0A177UEK2</accession>
<evidence type="ECO:0000256" key="5">
    <source>
        <dbReference type="SAM" id="MobiDB-lite"/>
    </source>
</evidence>
<comment type="caution">
    <text evidence="7">The sequence shown here is derived from an EMBL/GenBank/DDBJ whole genome shotgun (WGS) entry which is preliminary data.</text>
</comment>
<evidence type="ECO:0000313" key="7">
    <source>
        <dbReference type="EMBL" id="KAE8262193.1"/>
    </source>
</evidence>
<feature type="compositionally biased region" description="Low complexity" evidence="5">
    <location>
        <begin position="162"/>
        <end position="186"/>
    </location>
</feature>
<feature type="domain" description="Exocyst complex component Sec3 PIP2-binding N-terminal" evidence="6">
    <location>
        <begin position="57"/>
        <end position="142"/>
    </location>
</feature>
<evidence type="ECO:0000313" key="8">
    <source>
        <dbReference type="Proteomes" id="UP000077671"/>
    </source>
</evidence>
<dbReference type="GO" id="GO:0006887">
    <property type="term" value="P:exocytosis"/>
    <property type="evidence" value="ECO:0007669"/>
    <property type="project" value="UniProtKB-KW"/>
</dbReference>
<dbReference type="InterPro" id="IPR019160">
    <property type="entry name" value="Sec3_CC"/>
</dbReference>
<dbReference type="Pfam" id="PF15277">
    <property type="entry name" value="Sec3-PIP2_bind"/>
    <property type="match status" value="1"/>
</dbReference>
<reference evidence="7" key="2">
    <citation type="journal article" date="2019" name="IMA Fungus">
        <title>Genome sequencing and comparison of five Tilletia species to identify candidate genes for the detection of regulated species infecting wheat.</title>
        <authorList>
            <person name="Nguyen H.D.T."/>
            <person name="Sultana T."/>
            <person name="Kesanakurti P."/>
            <person name="Hambleton S."/>
        </authorList>
    </citation>
    <scope>NUCLEOTIDE SEQUENCE</scope>
    <source>
        <strain evidence="7">DAOMC 238032</strain>
    </source>
</reference>
<evidence type="ECO:0000256" key="2">
    <source>
        <dbReference type="ARBA" id="ARBA00022448"/>
    </source>
</evidence>
<protein>
    <recommendedName>
        <fullName evidence="6">Exocyst complex component Sec3 PIP2-binding N-terminal domain-containing protein</fullName>
    </recommendedName>
</protein>
<dbReference type="InterPro" id="IPR028258">
    <property type="entry name" value="Sec3-PIP2_bind"/>
</dbReference>
<dbReference type="Proteomes" id="UP000077671">
    <property type="component" value="Unassembled WGS sequence"/>
</dbReference>
<evidence type="ECO:0000259" key="6">
    <source>
        <dbReference type="SMART" id="SM01313"/>
    </source>
</evidence>
<dbReference type="GO" id="GO:0005546">
    <property type="term" value="F:phosphatidylinositol-4,5-bisphosphate binding"/>
    <property type="evidence" value="ECO:0007669"/>
    <property type="project" value="TreeGrafter"/>
</dbReference>
<dbReference type="Pfam" id="PF09763">
    <property type="entry name" value="Sec3_CC"/>
    <property type="match status" value="1"/>
</dbReference>
<comment type="similarity">
    <text evidence="1">Belongs to the SEC3 family.</text>
</comment>
<dbReference type="SMART" id="SM01313">
    <property type="entry name" value="Sec3-PIP2_bind"/>
    <property type="match status" value="1"/>
</dbReference>
<dbReference type="Pfam" id="PF20654">
    <property type="entry name" value="Sec3_C-term"/>
    <property type="match status" value="1"/>
</dbReference>
<feature type="compositionally biased region" description="Low complexity" evidence="5">
    <location>
        <begin position="276"/>
        <end position="289"/>
    </location>
</feature>
<feature type="compositionally biased region" description="Basic and acidic residues" evidence="5">
    <location>
        <begin position="1070"/>
        <end position="1079"/>
    </location>
</feature>
<feature type="compositionally biased region" description="Pro residues" evidence="5">
    <location>
        <begin position="497"/>
        <end position="507"/>
    </location>
</feature>
<dbReference type="PANTHER" id="PTHR16092">
    <property type="entry name" value="SEC3/SYNTAXIN-RELATED"/>
    <property type="match status" value="1"/>
</dbReference>